<dbReference type="RefSeq" id="XP_028531765.1">
    <property type="nucleotide sequence ID" value="XM_028680250.1"/>
</dbReference>
<organism evidence="2 3">
    <name type="scientific">Plasmodium relictum</name>
    <dbReference type="NCBI Taxonomy" id="85471"/>
    <lineage>
        <taxon>Eukaryota</taxon>
        <taxon>Sar</taxon>
        <taxon>Alveolata</taxon>
        <taxon>Apicomplexa</taxon>
        <taxon>Aconoidasida</taxon>
        <taxon>Haemosporida</taxon>
        <taxon>Plasmodiidae</taxon>
        <taxon>Plasmodium</taxon>
        <taxon>Plasmodium (Haemamoeba)</taxon>
    </lineage>
</organism>
<dbReference type="OMA" id="YYLDFIC"/>
<evidence type="ECO:0000256" key="1">
    <source>
        <dbReference type="SAM" id="Phobius"/>
    </source>
</evidence>
<keyword evidence="3" id="KW-1185">Reference proteome</keyword>
<accession>A0A1J1H5Q2</accession>
<dbReference type="KEGG" id="prel:PRELSG_0410600"/>
<name>A0A1J1H5Q2_PLARL</name>
<reference evidence="2 3" key="1">
    <citation type="submission" date="2015-04" db="EMBL/GenBank/DDBJ databases">
        <authorList>
            <consortium name="Pathogen Informatics"/>
        </authorList>
    </citation>
    <scope>NUCLEOTIDE SEQUENCE [LARGE SCALE GENOMIC DNA]</scope>
    <source>
        <strain evidence="2 3">SGS1</strain>
    </source>
</reference>
<dbReference type="GeneID" id="39734856"/>
<feature type="transmembrane region" description="Helical" evidence="1">
    <location>
        <begin position="1039"/>
        <end position="1059"/>
    </location>
</feature>
<dbReference type="Proteomes" id="UP000220158">
    <property type="component" value="Chromosome 4"/>
</dbReference>
<evidence type="ECO:0000313" key="2">
    <source>
        <dbReference type="EMBL" id="CRG98756.1"/>
    </source>
</evidence>
<keyword evidence="1" id="KW-0472">Membrane</keyword>
<feature type="transmembrane region" description="Helical" evidence="1">
    <location>
        <begin position="769"/>
        <end position="795"/>
    </location>
</feature>
<gene>
    <name evidence="2" type="ORF">PRELSG_0410600</name>
</gene>
<protein>
    <recommendedName>
        <fullName evidence="4">Gamma tubulin complex component protein N-terminal domain-containing protein</fullName>
    </recommendedName>
</protein>
<proteinExistence type="predicted"/>
<evidence type="ECO:0000313" key="3">
    <source>
        <dbReference type="Proteomes" id="UP000220158"/>
    </source>
</evidence>
<keyword evidence="1" id="KW-0812">Transmembrane</keyword>
<dbReference type="OrthoDB" id="775571at2759"/>
<sequence length="1935" mass="236425">MLNIDLCEKKKYYLNKEIKKYDYVNLSLLNIIDHWCDIETSKYPIKNERILRKIKLDIKKFIYANILYKTKTNFNLFNKFYNYKYNYDIKYVNNQYLFDICSNSYKYFYELLKRYYKEKKKCNLNNYNENSDSSLEIINENKTDNLSNLKNIKNDLIKEDKSDDVNKNLEVLNLHNNRNNYIEYTDDFFDISNRKSNSNKNRLVFTELYTSMVYYCFLLMKNKYYFDFICLYLYFKCYFSIDELMIKKNTVLKFTCHEHFLNLLFLLSSFLNNLVENDVNIKNKFDYNELKNFYNFDIFNENINIGNVSKLSFNLLLNLRVRINFNEINYDLNIKKYKNICNFILLFQNEFTKKYIMKLNEMNNLTLKYKQYIFKKEKNNNDPKFSNDNSFPIDNFSFLSLNNTNDDNSNNINNCNNNRLRSYTDENFSKMYLFNNEYNNYFNVKEKFYNNFNIFDNNKDSSFYNEGNNISVNNNFSIHRNNNNNTFIVNKDIDEKTLKTIFLEENNLIREYNNRNNNNALNIKHSNFNQILSFNIDDIYKDELELHEMDYININDYCKNEREIENINNAIDIFYEDMNIFNDNLINSNKNEDTFIWLKSFMNDTYVLKILERKIVIDKKEKYKNYFLSIINSIYVTLHKNIISSINNRIEEYRFLILKRFFFLCSKNYYNKFNDTLNWKYKILNCLLGYENEIFSCSYVNNNKNIVDIYKEKIQNFRNGCIYISKNIICVDKNIAFWINKKNNKIFHLYFKPFQNYFSSYFYQKYLHIFIYISKIGTLIRYIKIFILVFTKIIYKKKKYSNSMNILTKREKKDTNVINIKKEEKKKKKKNDNDSYYEEEIPLGKVFISFINSIRKYLLIFEERMRNIILQEHIKSPLDIYYKIKKHTECIEFLSFLCSSYTYGSEIFYKKYYKFYKNPFNYINNSSIEKCKQLHEYNYFSNIIYGLSHKNYERKNLKKRKEKSNDMNEDNKINEILHSKVVYNEKDDFNKYLSKKIYMHNYNLFIYPRGNELLSYIYRYYYLFLNTNKKNLIKLCNFIFLRIIKPFLHFLYSYVYMGLNKDYYFEYIINKNALNQFFYIYHNNTKYYDKTYLLNNSFISLPVFFKYSIEIVYYTGILSRILRMSSEEDFYLAIPKIIHYKNIENEISLGKKKEYIKEDMSGINNIKKADIVKLLCSFSINKIINFLNFYNDSHYKKIEVKNEKSGNVFIKYWNNEKVSKVVYEKTKRNINKKLQYYFLRFYSILNDHIIDLNKITKHNQYIKNRNAIQKISQVKKNENKKICKLVKLNSSKIINKKSRLKEEKCRFKNIKKIHSYKDNNFRGNDDLEIKKVNKYQNKSFTSYENLLNGIPFENSLLIKNINDNSNSNHLIDNYNSNNLNDNYNSDDLSEYSDFEYSNNSEYSKEKFNNDNIKKTFDFSANINFSDSSRTDRRNDVLAFNINYCDDEKLENVVEFNKKRWSKNDMRLLYIEKEEMKLKKYNNSTLNEIDHIIKEKENKKYNKKKKRKCKFEIKSINYLLYRNLFIPINHHYDNINKILVYSFLINKNLLIYLCLLKCYLFCESDRNYKFLCSLLYNKKNKDVNTKKLYNIYNKKKVVYYYLDKNFYKAKDISTKFFYINFRVIVPYTLRIFFDEDIINYYNSIYKLTSLFYFTLNNLNDIFLIFSTYSKPFIYQHISKEEKCNKMNYNDFKYMHIIENIANKNNLNEENIYEQKCIITKNLCNVFMTKKRFFNVGFHKKFLYYKKMDKFLENVKIFNEILNDFNKIRCEMKLIINYIYDYLINMNIHRNYFFFFHNILKIKKFYDLIKFHKSFVQHIFKFSFLSTNFFSISKIIFNIINIIDILKNIMNSLIPFLHNKTEASFSFIFDKNFKILENNIIILTSVDAQNIIKKFYINRDNLIIQINKFQNNKLDYIYNKFFFNDYYTYIFQSDCSS</sequence>
<dbReference type="VEuPathDB" id="PlasmoDB:PRELSG_0410600"/>
<keyword evidence="1" id="KW-1133">Transmembrane helix</keyword>
<dbReference type="EMBL" id="LN835299">
    <property type="protein sequence ID" value="CRG98756.1"/>
    <property type="molecule type" value="Genomic_DNA"/>
</dbReference>
<evidence type="ECO:0008006" key="4">
    <source>
        <dbReference type="Google" id="ProtNLM"/>
    </source>
</evidence>